<dbReference type="Pfam" id="PF11143">
    <property type="entry name" value="DUF2919"/>
    <property type="match status" value="1"/>
</dbReference>
<sequence>MLYPIDAYDKHGGLKPSTMLWLSLAFSAKAWVVFIMAGVSRNQGAQLLELIYPVRETLYVGLAFGLPAIGLMWLSGQRHKNNKLVNYLWRHGRTILLATYLTDVILQLYHLVLTQGSFSWLVGINLLLTLWLLLYLYRSSRVKNTFADKPIER</sequence>
<protein>
    <submittedName>
        <fullName evidence="2">DUF2919 domain-containing protein</fullName>
    </submittedName>
</protein>
<dbReference type="Proteomes" id="UP000533429">
    <property type="component" value="Unassembled WGS sequence"/>
</dbReference>
<dbReference type="KEGG" id="pds:CAY62_03310"/>
<organism evidence="2 3">
    <name type="scientific">Photobacterium damselae subsp. damselae</name>
    <name type="common">Listonella damsela</name>
    <dbReference type="NCBI Taxonomy" id="85581"/>
    <lineage>
        <taxon>Bacteria</taxon>
        <taxon>Pseudomonadati</taxon>
        <taxon>Pseudomonadota</taxon>
        <taxon>Gammaproteobacteria</taxon>
        <taxon>Vibrionales</taxon>
        <taxon>Vibrionaceae</taxon>
        <taxon>Photobacterium</taxon>
    </lineage>
</organism>
<dbReference type="AlphaFoldDB" id="A0A1C3DYI8"/>
<proteinExistence type="predicted"/>
<keyword evidence="1" id="KW-0472">Membrane</keyword>
<keyword evidence="1" id="KW-1133">Transmembrane helix</keyword>
<name>A0A1C3DYI8_PHODD</name>
<reference evidence="2 3" key="1">
    <citation type="submission" date="2020-06" db="EMBL/GenBank/DDBJ databases">
        <title>Photobacterium damselae subsp. damselae comparative genomics.</title>
        <authorList>
            <person name="Osorio C.R."/>
        </authorList>
    </citation>
    <scope>NUCLEOTIDE SEQUENCE [LARGE SCALE GENOMIC DNA]</scope>
    <source>
        <strain evidence="2 3">TW250/03</strain>
    </source>
</reference>
<feature type="transmembrane region" description="Helical" evidence="1">
    <location>
        <begin position="57"/>
        <end position="74"/>
    </location>
</feature>
<keyword evidence="1" id="KW-0812">Transmembrane</keyword>
<feature type="transmembrane region" description="Helical" evidence="1">
    <location>
        <begin position="118"/>
        <end position="137"/>
    </location>
</feature>
<gene>
    <name evidence="2" type="ORF">HWA77_16375</name>
</gene>
<comment type="caution">
    <text evidence="2">The sequence shown here is derived from an EMBL/GenBank/DDBJ whole genome shotgun (WGS) entry which is preliminary data.</text>
</comment>
<dbReference type="InterPro" id="IPR021318">
    <property type="entry name" value="DUF2919"/>
</dbReference>
<feature type="transmembrane region" description="Helical" evidence="1">
    <location>
        <begin position="95"/>
        <end position="112"/>
    </location>
</feature>
<dbReference type="RefSeq" id="WP_036764263.1">
    <property type="nucleotide sequence ID" value="NZ_CP035457.1"/>
</dbReference>
<evidence type="ECO:0000313" key="2">
    <source>
        <dbReference type="EMBL" id="NVP01791.1"/>
    </source>
</evidence>
<evidence type="ECO:0000313" key="3">
    <source>
        <dbReference type="Proteomes" id="UP000533429"/>
    </source>
</evidence>
<dbReference type="EMBL" id="JABXOR010001039">
    <property type="protein sequence ID" value="NVP01791.1"/>
    <property type="molecule type" value="Genomic_DNA"/>
</dbReference>
<evidence type="ECO:0000256" key="1">
    <source>
        <dbReference type="SAM" id="Phobius"/>
    </source>
</evidence>
<accession>A0A1C3DYI8</accession>
<feature type="transmembrane region" description="Helical" evidence="1">
    <location>
        <begin position="20"/>
        <end position="37"/>
    </location>
</feature>